<dbReference type="OrthoDB" id="4508730at2759"/>
<evidence type="ECO:0000256" key="2">
    <source>
        <dbReference type="SAM" id="MobiDB-lite"/>
    </source>
</evidence>
<evidence type="ECO:0000256" key="1">
    <source>
        <dbReference type="SAM" id="Coils"/>
    </source>
</evidence>
<evidence type="ECO:0000313" key="3">
    <source>
        <dbReference type="EMBL" id="KAF4462702.1"/>
    </source>
</evidence>
<organism evidence="3 4">
    <name type="scientific">Fusarium albosuccineum</name>
    <dbReference type="NCBI Taxonomy" id="1237068"/>
    <lineage>
        <taxon>Eukaryota</taxon>
        <taxon>Fungi</taxon>
        <taxon>Dikarya</taxon>
        <taxon>Ascomycota</taxon>
        <taxon>Pezizomycotina</taxon>
        <taxon>Sordariomycetes</taxon>
        <taxon>Hypocreomycetidae</taxon>
        <taxon>Hypocreales</taxon>
        <taxon>Nectriaceae</taxon>
        <taxon>Fusarium</taxon>
        <taxon>Fusarium decemcellulare species complex</taxon>
    </lineage>
</organism>
<feature type="compositionally biased region" description="Acidic residues" evidence="2">
    <location>
        <begin position="43"/>
        <end position="83"/>
    </location>
</feature>
<feature type="region of interest" description="Disordered" evidence="2">
    <location>
        <begin position="36"/>
        <end position="97"/>
    </location>
</feature>
<name>A0A8H4L6V8_9HYPO</name>
<comment type="caution">
    <text evidence="3">The sequence shown here is derived from an EMBL/GenBank/DDBJ whole genome shotgun (WGS) entry which is preliminary data.</text>
</comment>
<gene>
    <name evidence="3" type="ORF">FALBO_10491</name>
</gene>
<sequence>MPPSLQKATNTAQSTPKPRPPSWYCRLVVLGIKKNRDIQPHDFDEDLSDLEESGDTAENDAFAEEECGCEGSDCECESLDGDTGDNQSEKSYNGSDADYYYELKEEREERKRELRDLREKQRKVKEELRVSEIQKEKEVQEAYENLQELLRRGDTPPKLDPLFRKNFKLYSVDHFDYRHNDVDFGSKYIDFYSLEDSTSPGDKPRSKDKAPRGDGHIYFNGSCDYDFSRFRQRKKASLKEHRLKGDDKFDVKICFISNDYIIVTVPRELVFMDISPPPSAPEVFKFMGVRFDFEKERQRVLAKRKRSPSPQESWFESTHPYL</sequence>
<accession>A0A8H4L6V8</accession>
<evidence type="ECO:0000313" key="4">
    <source>
        <dbReference type="Proteomes" id="UP000554235"/>
    </source>
</evidence>
<feature type="region of interest" description="Disordered" evidence="2">
    <location>
        <begin position="1"/>
        <end position="22"/>
    </location>
</feature>
<feature type="region of interest" description="Disordered" evidence="2">
    <location>
        <begin position="302"/>
        <end position="322"/>
    </location>
</feature>
<reference evidence="3 4" key="1">
    <citation type="submission" date="2020-01" db="EMBL/GenBank/DDBJ databases">
        <title>Identification and distribution of gene clusters putatively required for synthesis of sphingolipid metabolism inhibitors in phylogenetically diverse species of the filamentous fungus Fusarium.</title>
        <authorList>
            <person name="Kim H.-S."/>
            <person name="Busman M."/>
            <person name="Brown D.W."/>
            <person name="Divon H."/>
            <person name="Uhlig S."/>
            <person name="Proctor R.H."/>
        </authorList>
    </citation>
    <scope>NUCLEOTIDE SEQUENCE [LARGE SCALE GENOMIC DNA]</scope>
    <source>
        <strain evidence="3 4">NRRL 20459</strain>
    </source>
</reference>
<dbReference type="EMBL" id="JAADYS010001494">
    <property type="protein sequence ID" value="KAF4462702.1"/>
    <property type="molecule type" value="Genomic_DNA"/>
</dbReference>
<keyword evidence="1" id="KW-0175">Coiled coil</keyword>
<protein>
    <submittedName>
        <fullName evidence="3">Uncharacterized protein</fullName>
    </submittedName>
</protein>
<proteinExistence type="predicted"/>
<keyword evidence="4" id="KW-1185">Reference proteome</keyword>
<dbReference type="Proteomes" id="UP000554235">
    <property type="component" value="Unassembled WGS sequence"/>
</dbReference>
<feature type="compositionally biased region" description="Polar residues" evidence="2">
    <location>
        <begin position="84"/>
        <end position="94"/>
    </location>
</feature>
<dbReference type="AlphaFoldDB" id="A0A8H4L6V8"/>
<feature type="coiled-coil region" evidence="1">
    <location>
        <begin position="100"/>
        <end position="152"/>
    </location>
</feature>
<feature type="compositionally biased region" description="Polar residues" evidence="2">
    <location>
        <begin position="1"/>
        <end position="16"/>
    </location>
</feature>